<organism evidence="3 4">
    <name type="scientific">Erpetoichthys calabaricus</name>
    <name type="common">Rope fish</name>
    <name type="synonym">Calamoichthys calabaricus</name>
    <dbReference type="NCBI Taxonomy" id="27687"/>
    <lineage>
        <taxon>Eukaryota</taxon>
        <taxon>Metazoa</taxon>
        <taxon>Chordata</taxon>
        <taxon>Craniata</taxon>
        <taxon>Vertebrata</taxon>
        <taxon>Euteleostomi</taxon>
        <taxon>Actinopterygii</taxon>
        <taxon>Polypteriformes</taxon>
        <taxon>Polypteridae</taxon>
        <taxon>Erpetoichthys</taxon>
    </lineage>
</organism>
<dbReference type="GO" id="GO:0005737">
    <property type="term" value="C:cytoplasm"/>
    <property type="evidence" value="ECO:0007669"/>
    <property type="project" value="TreeGrafter"/>
</dbReference>
<dbReference type="AlphaFoldDB" id="A0A8C4RMR7"/>
<evidence type="ECO:0000259" key="2">
    <source>
        <dbReference type="Pfam" id="PF00644"/>
    </source>
</evidence>
<dbReference type="Proteomes" id="UP000694620">
    <property type="component" value="Chromosome 5"/>
</dbReference>
<dbReference type="PANTHER" id="PTHR36542:SF2">
    <property type="entry name" value="GIG2-LIKE PROTEIN DRED-RELATED"/>
    <property type="match status" value="1"/>
</dbReference>
<proteinExistence type="inferred from homology"/>
<dbReference type="SUPFAM" id="SSF56399">
    <property type="entry name" value="ADP-ribosylation"/>
    <property type="match status" value="1"/>
</dbReference>
<sequence length="171" mass="19842">WNLHLISGPVILKRNTKPINYNDYIMYHGTTKRKAQKIKKQGFKRSKTGMLGPGVYVSRDIRKASRYPTRAKPENRVVLELLVNVGKVKVINKQGHPMQKNWHKHGYDTAWVPPKCGMVKSGLQEDCIWDPKKIEVLDILDLIYFCIVLSVGIEHKLTVRYTNTHFRNFSI</sequence>
<dbReference type="PANTHER" id="PTHR36542">
    <property type="entry name" value="GIG2-LIKE PROTEIN DRED-RELATED"/>
    <property type="match status" value="1"/>
</dbReference>
<comment type="similarity">
    <text evidence="1">Belongs to the ARTD/PARP family.</text>
</comment>
<reference evidence="3" key="3">
    <citation type="submission" date="2025-09" db="UniProtKB">
        <authorList>
            <consortium name="Ensembl"/>
        </authorList>
    </citation>
    <scope>IDENTIFICATION</scope>
</reference>
<dbReference type="GeneTree" id="ENSGT00940000163496"/>
<dbReference type="Gene3D" id="3.90.175.10">
    <property type="entry name" value="Diphtheria Toxin, domain 1"/>
    <property type="match status" value="1"/>
</dbReference>
<dbReference type="InterPro" id="IPR012317">
    <property type="entry name" value="Poly(ADP-ribose)pol_cat_dom"/>
</dbReference>
<dbReference type="Ensembl" id="ENSECRT00000002824.1">
    <property type="protein sequence ID" value="ENSECRP00000002781.1"/>
    <property type="gene ID" value="ENSECRG00000001897.1"/>
</dbReference>
<feature type="domain" description="PARP catalytic" evidence="2">
    <location>
        <begin position="20"/>
        <end position="102"/>
    </location>
</feature>
<reference evidence="3" key="1">
    <citation type="submission" date="2021-06" db="EMBL/GenBank/DDBJ databases">
        <authorList>
            <consortium name="Wellcome Sanger Institute Data Sharing"/>
        </authorList>
    </citation>
    <scope>NUCLEOTIDE SEQUENCE [LARGE SCALE GENOMIC DNA]</scope>
</reference>
<dbReference type="Pfam" id="PF00644">
    <property type="entry name" value="PARP"/>
    <property type="match status" value="1"/>
</dbReference>
<dbReference type="GO" id="GO:0003950">
    <property type="term" value="F:NAD+ poly-ADP-ribosyltransferase activity"/>
    <property type="evidence" value="ECO:0007669"/>
    <property type="project" value="InterPro"/>
</dbReference>
<evidence type="ECO:0000256" key="1">
    <source>
        <dbReference type="ARBA" id="ARBA00024347"/>
    </source>
</evidence>
<evidence type="ECO:0000313" key="3">
    <source>
        <dbReference type="Ensembl" id="ENSECRP00000002781.1"/>
    </source>
</evidence>
<protein>
    <recommendedName>
        <fullName evidence="2">PARP catalytic domain-containing protein</fullName>
    </recommendedName>
</protein>
<keyword evidence="4" id="KW-1185">Reference proteome</keyword>
<evidence type="ECO:0000313" key="4">
    <source>
        <dbReference type="Proteomes" id="UP000694620"/>
    </source>
</evidence>
<reference evidence="3" key="2">
    <citation type="submission" date="2025-08" db="UniProtKB">
        <authorList>
            <consortium name="Ensembl"/>
        </authorList>
    </citation>
    <scope>IDENTIFICATION</scope>
</reference>
<name>A0A8C4RMR7_ERPCA</name>
<accession>A0A8C4RMR7</accession>